<feature type="compositionally biased region" description="Polar residues" evidence="10">
    <location>
        <begin position="178"/>
        <end position="189"/>
    </location>
</feature>
<evidence type="ECO:0000256" key="8">
    <source>
        <dbReference type="ARBA" id="ARBA00022989"/>
    </source>
</evidence>
<feature type="domain" description="Type II secretion system protein GspC N-terminal" evidence="12">
    <location>
        <begin position="29"/>
        <end position="167"/>
    </location>
</feature>
<keyword evidence="14" id="KW-1185">Reference proteome</keyword>
<gene>
    <name evidence="13" type="ORF">tinsulaeT_22500</name>
</gene>
<sequence>MRFPTDLTTLTVMLSKLPQEKMAKLVSALLLCYIAYLFAQLTWLLIPQANSVSDTVIKSPSQSNITKQSKTDITALIKLNLFGVYNEQPKVQEVKLQDAPETTLRLTLSGTVASDDPKIAAAIIENNGKQETYGVGDKITGTRATLESVAQDRVLIKQSGRLETLMLDGFKYQKASNSAQKFSNAQPSSPIIAPSKPNIIDQRDNRLLSESAKQLKQDISSDPGKIVDHLKIAPKRRDGEIVGYQLMPGNNPEFFKASGLKSGDIAVQMNGLDLTLPSEAAQALQALKQDSDLSLLVERDGDVIEILFSIEQ</sequence>
<evidence type="ECO:0000313" key="13">
    <source>
        <dbReference type="EMBL" id="GLX78910.1"/>
    </source>
</evidence>
<evidence type="ECO:0000256" key="11">
    <source>
        <dbReference type="SAM" id="Phobius"/>
    </source>
</evidence>
<dbReference type="EMBL" id="BSST01000001">
    <property type="protein sequence ID" value="GLX78910.1"/>
    <property type="molecule type" value="Genomic_DNA"/>
</dbReference>
<evidence type="ECO:0000256" key="7">
    <source>
        <dbReference type="ARBA" id="ARBA00022927"/>
    </source>
</evidence>
<evidence type="ECO:0000256" key="1">
    <source>
        <dbReference type="ARBA" id="ARBA00004533"/>
    </source>
</evidence>
<evidence type="ECO:0000256" key="4">
    <source>
        <dbReference type="ARBA" id="ARBA00022475"/>
    </source>
</evidence>
<evidence type="ECO:0000259" key="12">
    <source>
        <dbReference type="Pfam" id="PF11356"/>
    </source>
</evidence>
<proteinExistence type="inferred from homology"/>
<evidence type="ECO:0000256" key="6">
    <source>
        <dbReference type="ARBA" id="ARBA00022692"/>
    </source>
</evidence>
<feature type="transmembrane region" description="Helical" evidence="11">
    <location>
        <begin position="25"/>
        <end position="46"/>
    </location>
</feature>
<feature type="region of interest" description="Disordered" evidence="10">
    <location>
        <begin position="178"/>
        <end position="197"/>
    </location>
</feature>
<dbReference type="Pfam" id="PF11356">
    <property type="entry name" value="T2SSC"/>
    <property type="match status" value="1"/>
</dbReference>
<dbReference type="Proteomes" id="UP001157186">
    <property type="component" value="Unassembled WGS sequence"/>
</dbReference>
<evidence type="ECO:0000313" key="14">
    <source>
        <dbReference type="Proteomes" id="UP001157186"/>
    </source>
</evidence>
<dbReference type="RefSeq" id="WP_284244787.1">
    <property type="nucleotide sequence ID" value="NZ_BSST01000001.1"/>
</dbReference>
<evidence type="ECO:0000256" key="5">
    <source>
        <dbReference type="ARBA" id="ARBA00022519"/>
    </source>
</evidence>
<organism evidence="13 14">
    <name type="scientific">Thalassotalea insulae</name>
    <dbReference type="NCBI Taxonomy" id="2056778"/>
    <lineage>
        <taxon>Bacteria</taxon>
        <taxon>Pseudomonadati</taxon>
        <taxon>Pseudomonadota</taxon>
        <taxon>Gammaproteobacteria</taxon>
        <taxon>Alteromonadales</taxon>
        <taxon>Colwelliaceae</taxon>
        <taxon>Thalassotalea</taxon>
    </lineage>
</organism>
<accession>A0ABQ6GWM5</accession>
<comment type="similarity">
    <text evidence="2">Belongs to the GSP C family.</text>
</comment>
<comment type="subcellular location">
    <subcellularLocation>
        <location evidence="1">Cell inner membrane</location>
    </subcellularLocation>
</comment>
<evidence type="ECO:0000256" key="2">
    <source>
        <dbReference type="ARBA" id="ARBA00007986"/>
    </source>
</evidence>
<dbReference type="PROSITE" id="PS01141">
    <property type="entry name" value="T2SP_C"/>
    <property type="match status" value="1"/>
</dbReference>
<name>A0ABQ6GWM5_9GAMM</name>
<keyword evidence="4" id="KW-1003">Cell membrane</keyword>
<dbReference type="InterPro" id="IPR024961">
    <property type="entry name" value="T2SS_GspC_N"/>
</dbReference>
<evidence type="ECO:0000256" key="10">
    <source>
        <dbReference type="SAM" id="MobiDB-lite"/>
    </source>
</evidence>
<dbReference type="Gene3D" id="2.30.30.830">
    <property type="match status" value="1"/>
</dbReference>
<dbReference type="InterPro" id="IPR036034">
    <property type="entry name" value="PDZ_sf"/>
</dbReference>
<keyword evidence="7" id="KW-0653">Protein transport</keyword>
<evidence type="ECO:0000256" key="9">
    <source>
        <dbReference type="ARBA" id="ARBA00023136"/>
    </source>
</evidence>
<keyword evidence="9 11" id="KW-0472">Membrane</keyword>
<dbReference type="NCBIfam" id="TIGR01713">
    <property type="entry name" value="typeII_sec_gspC"/>
    <property type="match status" value="1"/>
</dbReference>
<keyword evidence="6 11" id="KW-0812">Transmembrane</keyword>
<reference evidence="13 14" key="1">
    <citation type="submission" date="2023-03" db="EMBL/GenBank/DDBJ databases">
        <title>Draft genome sequence of Thalassotalea insulae KCTC 62186T.</title>
        <authorList>
            <person name="Sawabe T."/>
        </authorList>
    </citation>
    <scope>NUCLEOTIDE SEQUENCE [LARGE SCALE GENOMIC DNA]</scope>
    <source>
        <strain evidence="13 14">KCTC 62186</strain>
    </source>
</reference>
<keyword evidence="3" id="KW-0813">Transport</keyword>
<dbReference type="SUPFAM" id="SSF50156">
    <property type="entry name" value="PDZ domain-like"/>
    <property type="match status" value="1"/>
</dbReference>
<dbReference type="InterPro" id="IPR001639">
    <property type="entry name" value="T2SS_protein-GspC"/>
</dbReference>
<evidence type="ECO:0000256" key="3">
    <source>
        <dbReference type="ARBA" id="ARBA00022448"/>
    </source>
</evidence>
<dbReference type="Gene3D" id="2.30.42.10">
    <property type="match status" value="1"/>
</dbReference>
<protein>
    <submittedName>
        <fullName evidence="13">Type II secretion system protein GspC</fullName>
    </submittedName>
</protein>
<keyword evidence="5" id="KW-0997">Cell inner membrane</keyword>
<comment type="caution">
    <text evidence="13">The sequence shown here is derived from an EMBL/GenBank/DDBJ whole genome shotgun (WGS) entry which is preliminary data.</text>
</comment>
<keyword evidence="8 11" id="KW-1133">Transmembrane helix</keyword>